<dbReference type="OrthoDB" id="4473025at2759"/>
<dbReference type="VEuPathDB" id="FungiDB:P175DRAFT_050882"/>
<dbReference type="PANTHER" id="PTHR42085:SF6">
    <property type="entry name" value="F-BOX DOMAIN-CONTAINING PROTEIN"/>
    <property type="match status" value="1"/>
</dbReference>
<comment type="caution">
    <text evidence="1">The sequence shown here is derived from an EMBL/GenBank/DDBJ whole genome shotgun (WGS) entry which is preliminary data.</text>
</comment>
<sequence>MVQTSIDRYLILPHRTQKPPRNGPGILDLPYEIRKKIYFLAGIARSSPISLNTPPTEEELNQSVEDASVSHRGDIESWKGEPLPIQLLLACRDISQEVSSLLYSQNRFCVIRTAPGGLSGLEKLHPNAIARLQFLRVILNDMFRYPNKLLCGSTMQTRGHNIFITEWKRFCRCLARSIPEFRLRLSVVCDVDNYDLAAAVIQPLKDLPVLAGFSIRMYPEFENDYHKKLLPLVCNLSKEMTSRPISSMPVSKVIWFEMPWEIRQRILEFTDLVAPYDLVWVPKYGFNPSYEISYPNHCFVCDSVQNKRFGFLQRSGVFSFECSCWKFPLPLFLTNRQMHEDATRIFYSSNHFKVASHSVLLCRQYWYDLETPNAVHQLVPFVDSVPNHALKYIRSIQFLLDPISGYEQWDDTVNRLQQFGNSSLLSLTLDLSDSEYLRTHFDGHITQAIINKEWQSYKRLIQPIINLARDGLKNFFLYSAWPVQKVGLLPLRDAWERKLECMVMGKDYDSRKCGKYAAPGRWYETDSKFTESTSE</sequence>
<evidence type="ECO:0000313" key="1">
    <source>
        <dbReference type="EMBL" id="PTU24801.1"/>
    </source>
</evidence>
<dbReference type="GeneID" id="63815264"/>
<name>A0A2T5M8E6_9EURO</name>
<evidence type="ECO:0000313" key="2">
    <source>
        <dbReference type="Proteomes" id="UP000244073"/>
    </source>
</evidence>
<dbReference type="Proteomes" id="UP000244073">
    <property type="component" value="Unassembled WGS sequence"/>
</dbReference>
<accession>A0A2T5M8E6</accession>
<protein>
    <recommendedName>
        <fullName evidence="3">F-box domain-containing protein</fullName>
    </recommendedName>
</protein>
<dbReference type="RefSeq" id="XP_040756193.1">
    <property type="nucleotide sequence ID" value="XM_040898382.1"/>
</dbReference>
<reference evidence="1 2" key="1">
    <citation type="journal article" date="2018" name="Proc. Natl. Acad. Sci. U.S.A.">
        <title>Linking secondary metabolites to gene clusters through genome sequencing of six diverse Aspergillus species.</title>
        <authorList>
            <person name="Kaerboelling I."/>
            <person name="Vesth T.C."/>
            <person name="Frisvad J.C."/>
            <person name="Nybo J.L."/>
            <person name="Theobald S."/>
            <person name="Kuo A."/>
            <person name="Bowyer P."/>
            <person name="Matsuda Y."/>
            <person name="Mondo S."/>
            <person name="Lyhne E.K."/>
            <person name="Kogle M.E."/>
            <person name="Clum A."/>
            <person name="Lipzen A."/>
            <person name="Salamov A."/>
            <person name="Ngan C.Y."/>
            <person name="Daum C."/>
            <person name="Chiniquy J."/>
            <person name="Barry K."/>
            <person name="LaButti K."/>
            <person name="Haridas S."/>
            <person name="Simmons B.A."/>
            <person name="Magnuson J.K."/>
            <person name="Mortensen U.H."/>
            <person name="Larsen T.O."/>
            <person name="Grigoriev I.V."/>
            <person name="Baker S.E."/>
            <person name="Andersen M.R."/>
        </authorList>
    </citation>
    <scope>NUCLEOTIDE SEQUENCE [LARGE SCALE GENOMIC DNA]</scope>
    <source>
        <strain evidence="1 2">IBT 24754</strain>
    </source>
</reference>
<evidence type="ECO:0008006" key="3">
    <source>
        <dbReference type="Google" id="ProtNLM"/>
    </source>
</evidence>
<organism evidence="1 2">
    <name type="scientific">Aspergillus ochraceoroseus IBT 24754</name>
    <dbReference type="NCBI Taxonomy" id="1392256"/>
    <lineage>
        <taxon>Eukaryota</taxon>
        <taxon>Fungi</taxon>
        <taxon>Dikarya</taxon>
        <taxon>Ascomycota</taxon>
        <taxon>Pezizomycotina</taxon>
        <taxon>Eurotiomycetes</taxon>
        <taxon>Eurotiomycetidae</taxon>
        <taxon>Eurotiales</taxon>
        <taxon>Aspergillaceae</taxon>
        <taxon>Aspergillus</taxon>
        <taxon>Aspergillus subgen. Nidulantes</taxon>
    </lineage>
</organism>
<dbReference type="PANTHER" id="PTHR42085">
    <property type="entry name" value="F-BOX DOMAIN-CONTAINING PROTEIN"/>
    <property type="match status" value="1"/>
</dbReference>
<dbReference type="AlphaFoldDB" id="A0A2T5M8E6"/>
<gene>
    <name evidence="1" type="ORF">P175DRAFT_050882</name>
</gene>
<proteinExistence type="predicted"/>
<dbReference type="InterPro" id="IPR038883">
    <property type="entry name" value="AN11006-like"/>
</dbReference>
<dbReference type="EMBL" id="MSFN02000001">
    <property type="protein sequence ID" value="PTU24801.1"/>
    <property type="molecule type" value="Genomic_DNA"/>
</dbReference>